<comment type="subunit">
    <text evidence="7">The complex comprises the extracytoplasmic solute receptor protein and the two transmembrane proteins.</text>
</comment>
<feature type="transmembrane region" description="Helical" evidence="7">
    <location>
        <begin position="288"/>
        <end position="310"/>
    </location>
</feature>
<feature type="transmembrane region" description="Helical" evidence="7">
    <location>
        <begin position="21"/>
        <end position="45"/>
    </location>
</feature>
<feature type="transmembrane region" description="Helical" evidence="7">
    <location>
        <begin position="57"/>
        <end position="79"/>
    </location>
</feature>
<accession>A0ABT4VIF7</accession>
<gene>
    <name evidence="9" type="ORF">OOZ53_04040</name>
</gene>
<proteinExistence type="inferred from homology"/>
<comment type="subcellular location">
    <subcellularLocation>
        <location evidence="7">Cell inner membrane</location>
        <topology evidence="7">Multi-pass membrane protein</topology>
    </subcellularLocation>
    <subcellularLocation>
        <location evidence="1">Cell membrane</location>
        <topology evidence="1">Multi-pass membrane protein</topology>
    </subcellularLocation>
</comment>
<protein>
    <recommendedName>
        <fullName evidence="7">TRAP transporter small permease protein</fullName>
    </recommendedName>
</protein>
<keyword evidence="7" id="KW-0997">Cell inner membrane</keyword>
<comment type="function">
    <text evidence="7">Part of the tripartite ATP-independent periplasmic (TRAP) transport system.</text>
</comment>
<evidence type="ECO:0000256" key="1">
    <source>
        <dbReference type="ARBA" id="ARBA00004651"/>
    </source>
</evidence>
<feature type="transmembrane region" description="Helical" evidence="7">
    <location>
        <begin position="171"/>
        <end position="190"/>
    </location>
</feature>
<feature type="transmembrane region" description="Helical" evidence="7">
    <location>
        <begin position="99"/>
        <end position="123"/>
    </location>
</feature>
<evidence type="ECO:0000313" key="9">
    <source>
        <dbReference type="EMBL" id="MDA4844504.1"/>
    </source>
</evidence>
<keyword evidence="4 7" id="KW-0812">Transmembrane</keyword>
<dbReference type="RefSeq" id="WP_271088034.1">
    <property type="nucleotide sequence ID" value="NZ_JAPJZH010000002.1"/>
</dbReference>
<keyword evidence="3" id="KW-1003">Cell membrane</keyword>
<dbReference type="InterPro" id="IPR055348">
    <property type="entry name" value="DctQ"/>
</dbReference>
<evidence type="ECO:0000259" key="8">
    <source>
        <dbReference type="Pfam" id="PF04290"/>
    </source>
</evidence>
<keyword evidence="2 7" id="KW-0813">Transport</keyword>
<feature type="transmembrane region" description="Helical" evidence="7">
    <location>
        <begin position="238"/>
        <end position="261"/>
    </location>
</feature>
<reference evidence="9" key="1">
    <citation type="submission" date="2022-11" db="EMBL/GenBank/DDBJ databases">
        <title>Hoeflea poritis sp. nov., isolated from scleractinian coral Porites lutea.</title>
        <authorList>
            <person name="Zhang G."/>
            <person name="Wei Q."/>
            <person name="Cai L."/>
        </authorList>
    </citation>
    <scope>NUCLEOTIDE SEQUENCE</scope>
    <source>
        <strain evidence="9">E7-10</strain>
    </source>
</reference>
<sequence>MAESPTADTVPSTPFSLFVRFFGWSVLAIMVAFLINNFLSFGAGFPGANSPFTGEAGFAGFLQLLLYPLGVVAALAFVLRSRETALRSDGRRIAGINTFFIRAAFWCVLIVGVVDVAISFMRVEGMLEGIFGEDLASDLGRSQFRGMFVHVPLMVLGIVLACFTRTLGFPWLALLIVIAELGIVFLRFIFSYEQAFMADLVRFWYGALFLFASAYTLQEEGHVRVDVFYATFTNKTKAVVNAVGTLLMGLVFCWTILIVGMGQKASIINSPVLNFEVTQAGFGMYVKYMMAGFLGVFAISMMIQFVSYLLEAIADYRGEPGHVDHEPSVT</sequence>
<evidence type="ECO:0000256" key="3">
    <source>
        <dbReference type="ARBA" id="ARBA00022475"/>
    </source>
</evidence>
<dbReference type="Proteomes" id="UP001148313">
    <property type="component" value="Unassembled WGS sequence"/>
</dbReference>
<dbReference type="EMBL" id="JAPJZH010000002">
    <property type="protein sequence ID" value="MDA4844504.1"/>
    <property type="molecule type" value="Genomic_DNA"/>
</dbReference>
<name>A0ABT4VIF7_9HYPH</name>
<evidence type="ECO:0000256" key="2">
    <source>
        <dbReference type="ARBA" id="ARBA00022448"/>
    </source>
</evidence>
<evidence type="ECO:0000256" key="4">
    <source>
        <dbReference type="ARBA" id="ARBA00022692"/>
    </source>
</evidence>
<organism evidence="9 10">
    <name type="scientific">Hoeflea poritis</name>
    <dbReference type="NCBI Taxonomy" id="2993659"/>
    <lineage>
        <taxon>Bacteria</taxon>
        <taxon>Pseudomonadati</taxon>
        <taxon>Pseudomonadota</taxon>
        <taxon>Alphaproteobacteria</taxon>
        <taxon>Hyphomicrobiales</taxon>
        <taxon>Rhizobiaceae</taxon>
        <taxon>Hoeflea</taxon>
    </lineage>
</organism>
<keyword evidence="5 7" id="KW-1133">Transmembrane helix</keyword>
<comment type="caution">
    <text evidence="7">Lacks conserved residue(s) required for the propagation of feature annotation.</text>
</comment>
<dbReference type="Pfam" id="PF04290">
    <property type="entry name" value="DctQ"/>
    <property type="match status" value="1"/>
</dbReference>
<keyword evidence="6 7" id="KW-0472">Membrane</keyword>
<feature type="domain" description="Tripartite ATP-independent periplasmic transporters DctQ component" evidence="8">
    <location>
        <begin position="184"/>
        <end position="312"/>
    </location>
</feature>
<comment type="caution">
    <text evidence="9">The sequence shown here is derived from an EMBL/GenBank/DDBJ whole genome shotgun (WGS) entry which is preliminary data.</text>
</comment>
<feature type="transmembrane region" description="Helical" evidence="7">
    <location>
        <begin position="196"/>
        <end position="217"/>
    </location>
</feature>
<feature type="transmembrane region" description="Helical" evidence="7">
    <location>
        <begin position="143"/>
        <end position="164"/>
    </location>
</feature>
<evidence type="ECO:0000256" key="6">
    <source>
        <dbReference type="ARBA" id="ARBA00023136"/>
    </source>
</evidence>
<keyword evidence="10" id="KW-1185">Reference proteome</keyword>
<evidence type="ECO:0000256" key="7">
    <source>
        <dbReference type="RuleBase" id="RU369079"/>
    </source>
</evidence>
<evidence type="ECO:0000313" key="10">
    <source>
        <dbReference type="Proteomes" id="UP001148313"/>
    </source>
</evidence>
<evidence type="ECO:0000256" key="5">
    <source>
        <dbReference type="ARBA" id="ARBA00022989"/>
    </source>
</evidence>
<comment type="similarity">
    <text evidence="7">Belongs to the TRAP transporter small permease family.</text>
</comment>